<organism evidence="1 2">
    <name type="scientific">Nocardia yunnanensis</name>
    <dbReference type="NCBI Taxonomy" id="2382165"/>
    <lineage>
        <taxon>Bacteria</taxon>
        <taxon>Bacillati</taxon>
        <taxon>Actinomycetota</taxon>
        <taxon>Actinomycetes</taxon>
        <taxon>Mycobacteriales</taxon>
        <taxon>Nocardiaceae</taxon>
        <taxon>Nocardia</taxon>
    </lineage>
</organism>
<gene>
    <name evidence="1" type="ORF">D7D52_29070</name>
</gene>
<name>A0A386ZNT9_9NOCA</name>
<dbReference type="Gene3D" id="3.40.50.1820">
    <property type="entry name" value="alpha/beta hydrolase"/>
    <property type="match status" value="1"/>
</dbReference>
<dbReference type="OrthoDB" id="4857813at2"/>
<dbReference type="GO" id="GO:0004806">
    <property type="term" value="F:triacylglycerol lipase activity"/>
    <property type="evidence" value="ECO:0007669"/>
    <property type="project" value="InterPro"/>
</dbReference>
<dbReference type="PIRSF" id="PIRSF029171">
    <property type="entry name" value="Esterase_LipA"/>
    <property type="match status" value="1"/>
</dbReference>
<dbReference type="AlphaFoldDB" id="A0A386ZNT9"/>
<dbReference type="Gene3D" id="1.10.260.160">
    <property type="match status" value="1"/>
</dbReference>
<dbReference type="PANTHER" id="PTHR34853">
    <property type="match status" value="1"/>
</dbReference>
<dbReference type="Proteomes" id="UP000267164">
    <property type="component" value="Chromosome"/>
</dbReference>
<proteinExistence type="predicted"/>
<evidence type="ECO:0000313" key="2">
    <source>
        <dbReference type="Proteomes" id="UP000267164"/>
    </source>
</evidence>
<dbReference type="InterPro" id="IPR005152">
    <property type="entry name" value="Lipase_secreted"/>
</dbReference>
<dbReference type="SUPFAM" id="SSF53474">
    <property type="entry name" value="alpha/beta-Hydrolases"/>
    <property type="match status" value="1"/>
</dbReference>
<evidence type="ECO:0000313" key="1">
    <source>
        <dbReference type="EMBL" id="AYF79462.1"/>
    </source>
</evidence>
<reference evidence="1 2" key="1">
    <citation type="submission" date="2018-09" db="EMBL/GenBank/DDBJ databases">
        <title>Nocardia yunnanensis sp. nov., an actinomycete isolated from a soil sample.</title>
        <authorList>
            <person name="Zhang J."/>
        </authorList>
    </citation>
    <scope>NUCLEOTIDE SEQUENCE [LARGE SCALE GENOMIC DNA]</scope>
    <source>
        <strain evidence="1 2">CFHS0054</strain>
    </source>
</reference>
<protein>
    <submittedName>
        <fullName evidence="1">Lipase</fullName>
    </submittedName>
</protein>
<dbReference type="InterPro" id="IPR029058">
    <property type="entry name" value="AB_hydrolase_fold"/>
</dbReference>
<keyword evidence="2" id="KW-1185">Reference proteome</keyword>
<accession>A0A386ZNT9</accession>
<dbReference type="PANTHER" id="PTHR34853:SF1">
    <property type="entry name" value="LIPASE 5"/>
    <property type="match status" value="1"/>
</dbReference>
<sequence>MLTAGCESAPHPAADGDRGRLVTAEHLRAYSRDEVSALLQSNEFDSGTARFGVDTYRLTYDTIGADGRATTASGLLALPLDDHTDLTDLTTVAFEHGTQPTKAAAPSVAGDGGDVAATLTYASAGFAGVAPDYLGLGLGPGPHPYLDIPSETTASLDMLRAARAHVQTLGRRLRGEVDIVGFSQGGPAALGLVRALQANADKDFHPNAVASIAGPLAIRAAELPALFDGTLDPGEGSFYTSYLLVSWNRLHGLYRAPSEVFQAPYDTTLEQLFDGTHPFEDIVKGLAPDIEHLLTPHGLDLLRNPTGPFADALAVADSTCSDWTPHLPVRLYTGSADRDVAPANSAACLTALRGHGVDAQLTDVGPVDHSGSGKRGTAQAVRWFLEAGTRN</sequence>
<dbReference type="GO" id="GO:0016042">
    <property type="term" value="P:lipid catabolic process"/>
    <property type="evidence" value="ECO:0007669"/>
    <property type="project" value="InterPro"/>
</dbReference>
<dbReference type="EMBL" id="CP032568">
    <property type="protein sequence ID" value="AYF79462.1"/>
    <property type="molecule type" value="Genomic_DNA"/>
</dbReference>
<dbReference type="KEGG" id="nyu:D7D52_29070"/>